<dbReference type="VEuPathDB" id="PlasmoDB:C922_05520"/>
<keyword evidence="2" id="KW-1185">Reference proteome</keyword>
<dbReference type="GeneID" id="20040794"/>
<dbReference type="RefSeq" id="XP_008819313.1">
    <property type="nucleotide sequence ID" value="XM_008821091.1"/>
</dbReference>
<reference evidence="1 2" key="1">
    <citation type="submission" date="2013-02" db="EMBL/GenBank/DDBJ databases">
        <title>The Genome Sequence of Plasmodium inui San Antonio 1.</title>
        <authorList>
            <consortium name="The Broad Institute Genome Sequencing Platform"/>
            <consortium name="The Broad Institute Genome Sequencing Center for Infectious Disease"/>
            <person name="Neafsey D."/>
            <person name="Cheeseman I."/>
            <person name="Volkman S."/>
            <person name="Adams J."/>
            <person name="Walker B."/>
            <person name="Young S.K."/>
            <person name="Zeng Q."/>
            <person name="Gargeya S."/>
            <person name="Fitzgerald M."/>
            <person name="Haas B."/>
            <person name="Abouelleil A."/>
            <person name="Alvarado L."/>
            <person name="Arachchi H.M."/>
            <person name="Berlin A.M."/>
            <person name="Chapman S.B."/>
            <person name="Dewar J."/>
            <person name="Goldberg J."/>
            <person name="Griggs A."/>
            <person name="Gujja S."/>
            <person name="Hansen M."/>
            <person name="Howarth C."/>
            <person name="Imamovic A."/>
            <person name="Larimer J."/>
            <person name="McCowan C."/>
            <person name="Murphy C."/>
            <person name="Neiman D."/>
            <person name="Pearson M."/>
            <person name="Priest M."/>
            <person name="Roberts A."/>
            <person name="Saif S."/>
            <person name="Shea T."/>
            <person name="Sisk P."/>
            <person name="Sykes S."/>
            <person name="Wortman J."/>
            <person name="Nusbaum C."/>
            <person name="Birren B."/>
        </authorList>
    </citation>
    <scope>NUCLEOTIDE SEQUENCE [LARGE SCALE GENOMIC DNA]</scope>
    <source>
        <strain evidence="1 2">San Antonio 1</strain>
    </source>
</reference>
<name>W7AFN8_9APIC</name>
<protein>
    <submittedName>
        <fullName evidence="1">Uncharacterized protein</fullName>
    </submittedName>
</protein>
<dbReference type="Proteomes" id="UP000030640">
    <property type="component" value="Unassembled WGS sequence"/>
</dbReference>
<organism evidence="1 2">
    <name type="scientific">Plasmodium inui San Antonio 1</name>
    <dbReference type="NCBI Taxonomy" id="1237626"/>
    <lineage>
        <taxon>Eukaryota</taxon>
        <taxon>Sar</taxon>
        <taxon>Alveolata</taxon>
        <taxon>Apicomplexa</taxon>
        <taxon>Aconoidasida</taxon>
        <taxon>Haemosporida</taxon>
        <taxon>Plasmodiidae</taxon>
        <taxon>Plasmodium</taxon>
        <taxon>Plasmodium (Plasmodium)</taxon>
    </lineage>
</organism>
<proteinExistence type="predicted"/>
<dbReference type="EMBL" id="KI965546">
    <property type="protein sequence ID" value="EUD64101.1"/>
    <property type="molecule type" value="Genomic_DNA"/>
</dbReference>
<gene>
    <name evidence="1" type="ORF">C922_05520</name>
</gene>
<accession>W7AFN8</accession>
<sequence length="172" mass="19877">MRKKDSDRNICSSDSESDDKSLFAFGEMLLGEDQRKDPLDSDRIVEEKYEEKNDLCNIDLSRLDEDQVILLNPIKEEKEEEPVSNMGRMTTKNWIIKLWYHAYTLAIETVCKIRDALCGGCTRLKPKYRVKKKVELSHGNEVVSKCSDVVAEGGKHDSQLFHSFLMEEDLTR</sequence>
<evidence type="ECO:0000313" key="1">
    <source>
        <dbReference type="EMBL" id="EUD64101.1"/>
    </source>
</evidence>
<dbReference type="AlphaFoldDB" id="W7AFN8"/>
<dbReference type="OrthoDB" id="376477at2759"/>
<evidence type="ECO:0000313" key="2">
    <source>
        <dbReference type="Proteomes" id="UP000030640"/>
    </source>
</evidence>